<keyword evidence="1" id="KW-0413">Isomerase</keyword>
<protein>
    <submittedName>
        <fullName evidence="1">Peptidyl-prolyl cis-trans isomerase</fullName>
    </submittedName>
</protein>
<evidence type="ECO:0000313" key="1">
    <source>
        <dbReference type="EMBL" id="HIU54553.1"/>
    </source>
</evidence>
<reference evidence="1" key="1">
    <citation type="submission" date="2020-10" db="EMBL/GenBank/DDBJ databases">
        <authorList>
            <person name="Gilroy R."/>
        </authorList>
    </citation>
    <scope>NUCLEOTIDE SEQUENCE</scope>
    <source>
        <strain evidence="1">CHK158-818</strain>
    </source>
</reference>
<evidence type="ECO:0000313" key="2">
    <source>
        <dbReference type="Proteomes" id="UP000824112"/>
    </source>
</evidence>
<dbReference type="AlphaFoldDB" id="A0A9D1M605"/>
<gene>
    <name evidence="1" type="ORF">IAB03_01945</name>
</gene>
<accession>A0A9D1M605</accession>
<dbReference type="PROSITE" id="PS51257">
    <property type="entry name" value="PROKAR_LIPOPROTEIN"/>
    <property type="match status" value="1"/>
</dbReference>
<dbReference type="EMBL" id="DVNA01000043">
    <property type="protein sequence ID" value="HIU54553.1"/>
    <property type="molecule type" value="Genomic_DNA"/>
</dbReference>
<comment type="caution">
    <text evidence="1">The sequence shown here is derived from an EMBL/GenBank/DDBJ whole genome shotgun (WGS) entry which is preliminary data.</text>
</comment>
<proteinExistence type="predicted"/>
<dbReference type="GO" id="GO:0016853">
    <property type="term" value="F:isomerase activity"/>
    <property type="evidence" value="ECO:0007669"/>
    <property type="project" value="UniProtKB-KW"/>
</dbReference>
<name>A0A9D1M605_9BACT</name>
<sequence length="301" mass="35427">MSRFIYFFVFLSVFFACSSETDRIQNGENALVEVKGSVLNKQEVLNSMPKGLSASDSIQFVDSYVKTWIGTELLYDQALRNVPNLPEIDKLAEQYRKQLIIFEYQKQLITERLEQQISETEMENFYEMYADKFKLNSAIIKGLFLKVPEDAPQIEDVKKWCRTTDAQSIENIEKYSLKNAIIYEYFMDKWVSFSDVMDNIPYTVADETSFLRNNKILEVQDNGYWYLLKISDYMGKGSLEPFDFAKTQIQEILINRKKKDFFKEIEKEMYNDALRKDQIQIYNWNQESSKEASSDTITTKP</sequence>
<reference evidence="1" key="2">
    <citation type="journal article" date="2021" name="PeerJ">
        <title>Extensive microbial diversity within the chicken gut microbiome revealed by metagenomics and culture.</title>
        <authorList>
            <person name="Gilroy R."/>
            <person name="Ravi A."/>
            <person name="Getino M."/>
            <person name="Pursley I."/>
            <person name="Horton D.L."/>
            <person name="Alikhan N.F."/>
            <person name="Baker D."/>
            <person name="Gharbi K."/>
            <person name="Hall N."/>
            <person name="Watson M."/>
            <person name="Adriaenssens E.M."/>
            <person name="Foster-Nyarko E."/>
            <person name="Jarju S."/>
            <person name="Secka A."/>
            <person name="Antonio M."/>
            <person name="Oren A."/>
            <person name="Chaudhuri R.R."/>
            <person name="La Ragione R."/>
            <person name="Hildebrand F."/>
            <person name="Pallen M.J."/>
        </authorList>
    </citation>
    <scope>NUCLEOTIDE SEQUENCE</scope>
    <source>
        <strain evidence="1">CHK158-818</strain>
    </source>
</reference>
<organism evidence="1 2">
    <name type="scientific">Candidatus Gallibacteroides avistercoris</name>
    <dbReference type="NCBI Taxonomy" id="2840833"/>
    <lineage>
        <taxon>Bacteria</taxon>
        <taxon>Pseudomonadati</taxon>
        <taxon>Bacteroidota</taxon>
        <taxon>Bacteroidia</taxon>
        <taxon>Bacteroidales</taxon>
        <taxon>Bacteroidaceae</taxon>
        <taxon>Bacteroidaceae incertae sedis</taxon>
        <taxon>Candidatus Gallibacteroides</taxon>
    </lineage>
</organism>
<dbReference type="Proteomes" id="UP000824112">
    <property type="component" value="Unassembled WGS sequence"/>
</dbReference>